<sequence length="555" mass="62544">MQTLRFESPIIGISPCKDNFVVGTENDGIFVASSNTYDIKLQIPLPSQLVPTGPPVFSKDGDFIWLQTGKSIQCIKPVQNAQFKQIDFDYQIKNVYPHSDRVSVVAVLENKEIRIARADENANPISFGPLSENESIISVLFYHRKAYIVIDAPKPYIQILDAQTFAKSGEIMLPNRSSNIYTAVSSEFGVVIIWSDGYWTRYTEGESDAISDGKVIAAQEYKLMQSHLACSCQDSVHIYDLKFDAELQKIENPSQHICLFSNKIVITQDRVVHIRDWRGVKPTTSLSLIGSCSKQKPREELVLQIQYDDDMKHPTTAPVSQETAVFNIKSLRHAVESVMEDKFVSSDARQTALELAEKEEETDLRELAKFQLLTTIPYSSVVRAIENKSFDTASMMLKKVEPLNSEQVVHLIRLLMSTLKENEVVLTHLITQPHNDSVLQGAITSLTAQEADSLLQFLSVIIRSRRQWKDFEASLTALDSATRWSRIIISSHLTGLALENYTTGLKMVQSELRNEQDRIHSAGNCWAILKNITGDKKSDAPPSFMYIVEKLQIPE</sequence>
<proteinExistence type="predicted"/>
<gene>
    <name evidence="1" type="ORF">TVAG_012470</name>
</gene>
<dbReference type="AlphaFoldDB" id="A2E8Z7"/>
<keyword evidence="2" id="KW-1185">Reference proteome</keyword>
<dbReference type="OrthoDB" id="10264962at2759"/>
<dbReference type="VEuPathDB" id="TrichDB:TVAG_012470"/>
<protein>
    <submittedName>
        <fullName evidence="1">Uncharacterized protein</fullName>
    </submittedName>
</protein>
<dbReference type="SUPFAM" id="SSF50998">
    <property type="entry name" value="Quinoprotein alcohol dehydrogenase-like"/>
    <property type="match status" value="1"/>
</dbReference>
<dbReference type="KEGG" id="tva:4768818"/>
<dbReference type="VEuPathDB" id="TrichDB:TVAGG3_1075190"/>
<organism evidence="1 2">
    <name type="scientific">Trichomonas vaginalis (strain ATCC PRA-98 / G3)</name>
    <dbReference type="NCBI Taxonomy" id="412133"/>
    <lineage>
        <taxon>Eukaryota</taxon>
        <taxon>Metamonada</taxon>
        <taxon>Parabasalia</taxon>
        <taxon>Trichomonadida</taxon>
        <taxon>Trichomonadidae</taxon>
        <taxon>Trichomonas</taxon>
    </lineage>
</organism>
<reference evidence="1" key="2">
    <citation type="journal article" date="2007" name="Science">
        <title>Draft genome sequence of the sexually transmitted pathogen Trichomonas vaginalis.</title>
        <authorList>
            <person name="Carlton J.M."/>
            <person name="Hirt R.P."/>
            <person name="Silva J.C."/>
            <person name="Delcher A.L."/>
            <person name="Schatz M."/>
            <person name="Zhao Q."/>
            <person name="Wortman J.R."/>
            <person name="Bidwell S.L."/>
            <person name="Alsmark U.C.M."/>
            <person name="Besteiro S."/>
            <person name="Sicheritz-Ponten T."/>
            <person name="Noel C.J."/>
            <person name="Dacks J.B."/>
            <person name="Foster P.G."/>
            <person name="Simillion C."/>
            <person name="Van de Peer Y."/>
            <person name="Miranda-Saavedra D."/>
            <person name="Barton G.J."/>
            <person name="Westrop G.D."/>
            <person name="Mueller S."/>
            <person name="Dessi D."/>
            <person name="Fiori P.L."/>
            <person name="Ren Q."/>
            <person name="Paulsen I."/>
            <person name="Zhang H."/>
            <person name="Bastida-Corcuera F.D."/>
            <person name="Simoes-Barbosa A."/>
            <person name="Brown M.T."/>
            <person name="Hayes R.D."/>
            <person name="Mukherjee M."/>
            <person name="Okumura C.Y."/>
            <person name="Schneider R."/>
            <person name="Smith A.J."/>
            <person name="Vanacova S."/>
            <person name="Villalvazo M."/>
            <person name="Haas B.J."/>
            <person name="Pertea M."/>
            <person name="Feldblyum T.V."/>
            <person name="Utterback T.R."/>
            <person name="Shu C.L."/>
            <person name="Osoegawa K."/>
            <person name="de Jong P.J."/>
            <person name="Hrdy I."/>
            <person name="Horvathova L."/>
            <person name="Zubacova Z."/>
            <person name="Dolezal P."/>
            <person name="Malik S.B."/>
            <person name="Logsdon J.M. Jr."/>
            <person name="Henze K."/>
            <person name="Gupta A."/>
            <person name="Wang C.C."/>
            <person name="Dunne R.L."/>
            <person name="Upcroft J.A."/>
            <person name="Upcroft P."/>
            <person name="White O."/>
            <person name="Salzberg S.L."/>
            <person name="Tang P."/>
            <person name="Chiu C.-H."/>
            <person name="Lee Y.-S."/>
            <person name="Embley T.M."/>
            <person name="Coombs G.H."/>
            <person name="Mottram J.C."/>
            <person name="Tachezy J."/>
            <person name="Fraser-Liggett C.M."/>
            <person name="Johnson P.J."/>
        </authorList>
    </citation>
    <scope>NUCLEOTIDE SEQUENCE [LARGE SCALE GENOMIC DNA]</scope>
    <source>
        <strain evidence="1">G3</strain>
    </source>
</reference>
<dbReference type="EMBL" id="DS113330">
    <property type="protein sequence ID" value="EAY10881.1"/>
    <property type="molecule type" value="Genomic_DNA"/>
</dbReference>
<name>A2E8Z7_TRIV3</name>
<dbReference type="RefSeq" id="XP_001323104.1">
    <property type="nucleotide sequence ID" value="XM_001323069.1"/>
</dbReference>
<dbReference type="Proteomes" id="UP000001542">
    <property type="component" value="Unassembled WGS sequence"/>
</dbReference>
<evidence type="ECO:0000313" key="1">
    <source>
        <dbReference type="EMBL" id="EAY10881.1"/>
    </source>
</evidence>
<reference evidence="1" key="1">
    <citation type="submission" date="2006-10" db="EMBL/GenBank/DDBJ databases">
        <authorList>
            <person name="Amadeo P."/>
            <person name="Zhao Q."/>
            <person name="Wortman J."/>
            <person name="Fraser-Liggett C."/>
            <person name="Carlton J."/>
        </authorList>
    </citation>
    <scope>NUCLEOTIDE SEQUENCE</scope>
    <source>
        <strain evidence="1">G3</strain>
    </source>
</reference>
<accession>A2E8Z7</accession>
<evidence type="ECO:0000313" key="2">
    <source>
        <dbReference type="Proteomes" id="UP000001542"/>
    </source>
</evidence>
<dbReference type="InterPro" id="IPR011047">
    <property type="entry name" value="Quinoprotein_ADH-like_sf"/>
</dbReference>
<dbReference type="InParanoid" id="A2E8Z7"/>